<evidence type="ECO:0000313" key="6">
    <source>
        <dbReference type="EMBL" id="GLP97791.1"/>
    </source>
</evidence>
<dbReference type="GO" id="GO:0004030">
    <property type="term" value="F:aldehyde dehydrogenase [NAD(P)+] activity"/>
    <property type="evidence" value="ECO:0007669"/>
    <property type="project" value="InterPro"/>
</dbReference>
<reference evidence="6" key="1">
    <citation type="journal article" date="2014" name="Int. J. Syst. Evol. Microbiol.">
        <title>Complete genome sequence of Corynebacterium casei LMG S-19264T (=DSM 44701T), isolated from a smear-ripened cheese.</title>
        <authorList>
            <consortium name="US DOE Joint Genome Institute (JGI-PGF)"/>
            <person name="Walter F."/>
            <person name="Albersmeier A."/>
            <person name="Kalinowski J."/>
            <person name="Ruckert C."/>
        </authorList>
    </citation>
    <scope>NUCLEOTIDE SEQUENCE</scope>
    <source>
        <strain evidence="6">NBRC 101628</strain>
    </source>
</reference>
<dbReference type="FunFam" id="3.40.605.10:FF:000012">
    <property type="entry name" value="NAD-dependent succinate-semialdehyde dehydrogenase"/>
    <property type="match status" value="1"/>
</dbReference>
<dbReference type="Gene3D" id="3.40.605.10">
    <property type="entry name" value="Aldehyde Dehydrogenase, Chain A, domain 1"/>
    <property type="match status" value="1"/>
</dbReference>
<dbReference type="InterPro" id="IPR044148">
    <property type="entry name" value="ALDH_GabD1-like"/>
</dbReference>
<accession>A0AA37RYM8</accession>
<evidence type="ECO:0000256" key="4">
    <source>
        <dbReference type="SAM" id="Coils"/>
    </source>
</evidence>
<gene>
    <name evidence="6" type="ORF">GCM10007895_30980</name>
</gene>
<dbReference type="RefSeq" id="WP_095507105.1">
    <property type="nucleotide sequence ID" value="NZ_BSNC01000011.1"/>
</dbReference>
<dbReference type="InterPro" id="IPR016160">
    <property type="entry name" value="Ald_DH_CS_CYS"/>
</dbReference>
<proteinExistence type="inferred from homology"/>
<dbReference type="InterPro" id="IPR016162">
    <property type="entry name" value="Ald_DH_N"/>
</dbReference>
<dbReference type="GO" id="GO:0004777">
    <property type="term" value="F:succinate-semialdehyde dehydrogenase (NAD+) activity"/>
    <property type="evidence" value="ECO:0007669"/>
    <property type="project" value="TreeGrafter"/>
</dbReference>
<evidence type="ECO:0000259" key="5">
    <source>
        <dbReference type="Pfam" id="PF00171"/>
    </source>
</evidence>
<dbReference type="CDD" id="cd07100">
    <property type="entry name" value="ALDH_SSADH1_GabD1"/>
    <property type="match status" value="1"/>
</dbReference>
<evidence type="ECO:0000256" key="2">
    <source>
        <dbReference type="ARBA" id="ARBA00022857"/>
    </source>
</evidence>
<dbReference type="Proteomes" id="UP001161422">
    <property type="component" value="Unassembled WGS sequence"/>
</dbReference>
<dbReference type="InterPro" id="IPR047110">
    <property type="entry name" value="GABD/Sad-like"/>
</dbReference>
<keyword evidence="2" id="KW-0521">NADP</keyword>
<keyword evidence="7" id="KW-1185">Reference proteome</keyword>
<comment type="caution">
    <text evidence="6">The sequence shown here is derived from an EMBL/GenBank/DDBJ whole genome shotgun (WGS) entry which is preliminary data.</text>
</comment>
<dbReference type="InterPro" id="IPR016163">
    <property type="entry name" value="Ald_DH_C"/>
</dbReference>
<dbReference type="SUPFAM" id="SSF53720">
    <property type="entry name" value="ALDH-like"/>
    <property type="match status" value="1"/>
</dbReference>
<dbReference type="Gene3D" id="3.40.309.10">
    <property type="entry name" value="Aldehyde Dehydrogenase, Chain A, domain 2"/>
    <property type="match status" value="1"/>
</dbReference>
<protein>
    <submittedName>
        <fullName evidence="6">Succinate dehydrogenase</fullName>
    </submittedName>
</protein>
<comment type="similarity">
    <text evidence="1">Belongs to the aldehyde dehydrogenase family.</text>
</comment>
<dbReference type="InterPro" id="IPR015590">
    <property type="entry name" value="Aldehyde_DH_dom"/>
</dbReference>
<organism evidence="6 7">
    <name type="scientific">Paraferrimonas sedimenticola</name>
    <dbReference type="NCBI Taxonomy" id="375674"/>
    <lineage>
        <taxon>Bacteria</taxon>
        <taxon>Pseudomonadati</taxon>
        <taxon>Pseudomonadota</taxon>
        <taxon>Gammaproteobacteria</taxon>
        <taxon>Alteromonadales</taxon>
        <taxon>Ferrimonadaceae</taxon>
        <taxon>Paraferrimonas</taxon>
    </lineage>
</organism>
<evidence type="ECO:0000256" key="1">
    <source>
        <dbReference type="ARBA" id="ARBA00009986"/>
    </source>
</evidence>
<keyword evidence="3" id="KW-0560">Oxidoreductase</keyword>
<sequence>MSLFYTLNPYTGETENEFAADEAQALQNKLSQAHQAWLSWRNSELQTRVDLLLRLADCLEAKAPTLADTMTREMGKLTSEALAEVQKCASVCRYYAREGVALVQSQALSADQDRAEVRYLPKGIVFAIMPWNFPLWQVFRFLAPSLLAGNTVLLKHAPNVAASAIAIEELMREANAPEHLMQNLFIDVDQVERVIGDSRIAGVTITGSERAGRAVGALAGKYLKPSVLELGGCDPLVVLDDADLEGAVNAAMISRFMNAGQTCIAAKRFIVDAQVYDEFRDRLVARIEALHYGDPTLAETNLAPMARADLRDGLQQQLQKSLAQGAVMTIPGGSIDGTYAGFAPCLLEQVTSDMEAGKEEMFGPVASLIKAENAQQAIAIANGPRFGLGASLWSQDRERAWALASELQTGAVFINGFVKSDPRWPFGGTKDSGYGRELWADGARSFCNAQTVWQAKG</sequence>
<evidence type="ECO:0000256" key="3">
    <source>
        <dbReference type="ARBA" id="ARBA00023002"/>
    </source>
</evidence>
<dbReference type="InterPro" id="IPR016161">
    <property type="entry name" value="Ald_DH/histidinol_DH"/>
</dbReference>
<name>A0AA37RYM8_9GAMM</name>
<feature type="domain" description="Aldehyde dehydrogenase" evidence="5">
    <location>
        <begin position="6"/>
        <end position="452"/>
    </location>
</feature>
<dbReference type="PROSITE" id="PS00070">
    <property type="entry name" value="ALDEHYDE_DEHYDR_CYS"/>
    <property type="match status" value="1"/>
</dbReference>
<dbReference type="PANTHER" id="PTHR43217">
    <property type="entry name" value="SUCCINATE SEMIALDEHYDE DEHYDROGENASE [NAD(P)+] SAD"/>
    <property type="match status" value="1"/>
</dbReference>
<dbReference type="Pfam" id="PF00171">
    <property type="entry name" value="Aldedh"/>
    <property type="match status" value="1"/>
</dbReference>
<evidence type="ECO:0000313" key="7">
    <source>
        <dbReference type="Proteomes" id="UP001161422"/>
    </source>
</evidence>
<dbReference type="AlphaFoldDB" id="A0AA37RYM8"/>
<dbReference type="PANTHER" id="PTHR43217:SF1">
    <property type="entry name" value="SUCCINATE SEMIALDEHYDE DEHYDROGENASE [NAD(P)+] SAD"/>
    <property type="match status" value="1"/>
</dbReference>
<dbReference type="EMBL" id="BSNC01000011">
    <property type="protein sequence ID" value="GLP97791.1"/>
    <property type="molecule type" value="Genomic_DNA"/>
</dbReference>
<reference evidence="6" key="2">
    <citation type="submission" date="2023-01" db="EMBL/GenBank/DDBJ databases">
        <title>Draft genome sequence of Paraferrimonas sedimenticola strain NBRC 101628.</title>
        <authorList>
            <person name="Sun Q."/>
            <person name="Mori K."/>
        </authorList>
    </citation>
    <scope>NUCLEOTIDE SEQUENCE</scope>
    <source>
        <strain evidence="6">NBRC 101628</strain>
    </source>
</reference>
<feature type="coiled-coil region" evidence="4">
    <location>
        <begin position="16"/>
        <end position="62"/>
    </location>
</feature>
<keyword evidence="4" id="KW-0175">Coiled coil</keyword>